<name>A0ABR0QNR1_GOSAR</name>
<dbReference type="CDD" id="cd06222">
    <property type="entry name" value="RNase_H_like"/>
    <property type="match status" value="1"/>
</dbReference>
<gene>
    <name evidence="2" type="ORF">PVK06_009869</name>
</gene>
<reference evidence="2 3" key="1">
    <citation type="submission" date="2023-03" db="EMBL/GenBank/DDBJ databases">
        <title>WGS of Gossypium arboreum.</title>
        <authorList>
            <person name="Yu D."/>
        </authorList>
    </citation>
    <scope>NUCLEOTIDE SEQUENCE [LARGE SCALE GENOMIC DNA]</scope>
    <source>
        <tissue evidence="2">Leaf</tissue>
    </source>
</reference>
<evidence type="ECO:0000313" key="2">
    <source>
        <dbReference type="EMBL" id="KAK5840961.1"/>
    </source>
</evidence>
<dbReference type="InterPro" id="IPR053151">
    <property type="entry name" value="RNase_H-like"/>
</dbReference>
<organism evidence="2 3">
    <name type="scientific">Gossypium arboreum</name>
    <name type="common">Tree cotton</name>
    <name type="synonym">Gossypium nanking</name>
    <dbReference type="NCBI Taxonomy" id="29729"/>
    <lineage>
        <taxon>Eukaryota</taxon>
        <taxon>Viridiplantae</taxon>
        <taxon>Streptophyta</taxon>
        <taxon>Embryophyta</taxon>
        <taxon>Tracheophyta</taxon>
        <taxon>Spermatophyta</taxon>
        <taxon>Magnoliopsida</taxon>
        <taxon>eudicotyledons</taxon>
        <taxon>Gunneridae</taxon>
        <taxon>Pentapetalae</taxon>
        <taxon>rosids</taxon>
        <taxon>malvids</taxon>
        <taxon>Malvales</taxon>
        <taxon>Malvaceae</taxon>
        <taxon>Malvoideae</taxon>
        <taxon>Gossypium</taxon>
    </lineage>
</organism>
<dbReference type="PANTHER" id="PTHR47723">
    <property type="entry name" value="OS05G0353850 PROTEIN"/>
    <property type="match status" value="1"/>
</dbReference>
<dbReference type="InterPro" id="IPR012337">
    <property type="entry name" value="RNaseH-like_sf"/>
</dbReference>
<keyword evidence="3" id="KW-1185">Reference proteome</keyword>
<dbReference type="InterPro" id="IPR036397">
    <property type="entry name" value="RNaseH_sf"/>
</dbReference>
<accession>A0ABR0QNR1</accession>
<sequence length="121" mass="13769">MSIGGGPIFQVEARAVIEGLQLAWNKEFWKLELECDNTLLVEIILTGGAADSRLMELQLIHHVHIQSWEVRVRHIPLVQNTVANLLAKIEDPELLRFHLLEELPPFVWELLMADSNPSILS</sequence>
<evidence type="ECO:0000259" key="1">
    <source>
        <dbReference type="Pfam" id="PF13456"/>
    </source>
</evidence>
<dbReference type="PANTHER" id="PTHR47723:SF24">
    <property type="entry name" value="RNASE H TYPE-1 DOMAIN-CONTAINING PROTEIN"/>
    <property type="match status" value="1"/>
</dbReference>
<evidence type="ECO:0000313" key="3">
    <source>
        <dbReference type="Proteomes" id="UP001358586"/>
    </source>
</evidence>
<dbReference type="Gene3D" id="3.30.420.10">
    <property type="entry name" value="Ribonuclease H-like superfamily/Ribonuclease H"/>
    <property type="match status" value="1"/>
</dbReference>
<proteinExistence type="predicted"/>
<feature type="domain" description="RNase H type-1" evidence="1">
    <location>
        <begin position="8"/>
        <end position="88"/>
    </location>
</feature>
<comment type="caution">
    <text evidence="2">The sequence shown here is derived from an EMBL/GenBank/DDBJ whole genome shotgun (WGS) entry which is preliminary data.</text>
</comment>
<dbReference type="Pfam" id="PF13456">
    <property type="entry name" value="RVT_3"/>
    <property type="match status" value="1"/>
</dbReference>
<protein>
    <recommendedName>
        <fullName evidence="1">RNase H type-1 domain-containing protein</fullName>
    </recommendedName>
</protein>
<dbReference type="InterPro" id="IPR044730">
    <property type="entry name" value="RNase_H-like_dom_plant"/>
</dbReference>
<dbReference type="EMBL" id="JARKNE010000003">
    <property type="protein sequence ID" value="KAK5840961.1"/>
    <property type="molecule type" value="Genomic_DNA"/>
</dbReference>
<dbReference type="InterPro" id="IPR002156">
    <property type="entry name" value="RNaseH_domain"/>
</dbReference>
<dbReference type="Proteomes" id="UP001358586">
    <property type="component" value="Chromosome 3"/>
</dbReference>
<dbReference type="SUPFAM" id="SSF53098">
    <property type="entry name" value="Ribonuclease H-like"/>
    <property type="match status" value="1"/>
</dbReference>